<dbReference type="GO" id="GO:0006694">
    <property type="term" value="P:steroid biosynthetic process"/>
    <property type="evidence" value="ECO:0007669"/>
    <property type="project" value="InterPro"/>
</dbReference>
<dbReference type="Pfam" id="PF01073">
    <property type="entry name" value="3Beta_HSD"/>
    <property type="match status" value="1"/>
</dbReference>
<keyword evidence="5" id="KW-1185">Reference proteome</keyword>
<reference evidence="4" key="1">
    <citation type="submission" date="2020-05" db="EMBL/GenBank/DDBJ databases">
        <title>Phylogenomic resolution of chytrid fungi.</title>
        <authorList>
            <person name="Stajich J.E."/>
            <person name="Amses K."/>
            <person name="Simmons R."/>
            <person name="Seto K."/>
            <person name="Myers J."/>
            <person name="Bonds A."/>
            <person name="Quandt C.A."/>
            <person name="Barry K."/>
            <person name="Liu P."/>
            <person name="Grigoriev I."/>
            <person name="Longcore J.E."/>
            <person name="James T.Y."/>
        </authorList>
    </citation>
    <scope>NUCLEOTIDE SEQUENCE</scope>
    <source>
        <strain evidence="4">PLAUS21</strain>
    </source>
</reference>
<dbReference type="PANTHER" id="PTHR43245:SF51">
    <property type="entry name" value="SHORT CHAIN DEHYDROGENASE_REDUCTASE FAMILY 42E, MEMBER 2"/>
    <property type="match status" value="1"/>
</dbReference>
<evidence type="ECO:0000313" key="4">
    <source>
        <dbReference type="EMBL" id="KAJ3258083.1"/>
    </source>
</evidence>
<keyword evidence="2" id="KW-0560">Oxidoreductase</keyword>
<sequence>MAKDHYLVIGGCGFLGQALCTQLLDRGNIVSIFDLRINGADPRLAEAIQGDITDPVQVSNACKNKTIVIHTASPIHGKATAIYFKVNVEGTRNVITACLEQGVSKLIFTSSASVTFNGEHLINANETVPYCKVHMDAYNESKAIAETEVLNANCEQLLTCAIRPSGIFGPKDAQGSFAIAESGKKGQWRLMVGNNQNLFDVTYVDNVAYAHILAADKIEWGSGIDGQPIFFWDYPKRLLHEMGYRNTQKIRLPNAVAFAIGALNDFISWVASPFATLHPTLTRFRVKFMDANRYYDISKAKKLLGYKPIVSLDEGFKRTANYWKEQGYGVAA</sequence>
<gene>
    <name evidence="4" type="ORF">HK103_004076</name>
</gene>
<dbReference type="InterPro" id="IPR002225">
    <property type="entry name" value="3Beta_OHSteriod_DH/Estase"/>
</dbReference>
<dbReference type="AlphaFoldDB" id="A0AAD5UK49"/>
<dbReference type="InterPro" id="IPR036291">
    <property type="entry name" value="NAD(P)-bd_dom_sf"/>
</dbReference>
<comment type="similarity">
    <text evidence="1">Belongs to the 3-beta-HSD family.</text>
</comment>
<dbReference type="EMBL" id="JADGKB010000031">
    <property type="protein sequence ID" value="KAJ3258083.1"/>
    <property type="molecule type" value="Genomic_DNA"/>
</dbReference>
<protein>
    <recommendedName>
        <fullName evidence="3">3-beta hydroxysteroid dehydrogenase/isomerase domain-containing protein</fullName>
    </recommendedName>
</protein>
<evidence type="ECO:0000259" key="3">
    <source>
        <dbReference type="Pfam" id="PF01073"/>
    </source>
</evidence>
<feature type="domain" description="3-beta hydroxysteroid dehydrogenase/isomerase" evidence="3">
    <location>
        <begin position="7"/>
        <end position="252"/>
    </location>
</feature>
<dbReference type="GO" id="GO:0016616">
    <property type="term" value="F:oxidoreductase activity, acting on the CH-OH group of donors, NAD or NADP as acceptor"/>
    <property type="evidence" value="ECO:0007669"/>
    <property type="project" value="InterPro"/>
</dbReference>
<dbReference type="Proteomes" id="UP001210925">
    <property type="component" value="Unassembled WGS sequence"/>
</dbReference>
<name>A0AAD5UK49_9FUNG</name>
<comment type="caution">
    <text evidence="4">The sequence shown here is derived from an EMBL/GenBank/DDBJ whole genome shotgun (WGS) entry which is preliminary data.</text>
</comment>
<proteinExistence type="inferred from homology"/>
<organism evidence="4 5">
    <name type="scientific">Boothiomyces macroporosus</name>
    <dbReference type="NCBI Taxonomy" id="261099"/>
    <lineage>
        <taxon>Eukaryota</taxon>
        <taxon>Fungi</taxon>
        <taxon>Fungi incertae sedis</taxon>
        <taxon>Chytridiomycota</taxon>
        <taxon>Chytridiomycota incertae sedis</taxon>
        <taxon>Chytridiomycetes</taxon>
        <taxon>Rhizophydiales</taxon>
        <taxon>Terramycetaceae</taxon>
        <taxon>Boothiomyces</taxon>
    </lineage>
</organism>
<dbReference type="InterPro" id="IPR050177">
    <property type="entry name" value="Lipid_A_modif_metabolic_enz"/>
</dbReference>
<evidence type="ECO:0000313" key="5">
    <source>
        <dbReference type="Proteomes" id="UP001210925"/>
    </source>
</evidence>
<accession>A0AAD5UK49</accession>
<evidence type="ECO:0000256" key="1">
    <source>
        <dbReference type="ARBA" id="ARBA00009219"/>
    </source>
</evidence>
<dbReference type="PANTHER" id="PTHR43245">
    <property type="entry name" value="BIFUNCTIONAL POLYMYXIN RESISTANCE PROTEIN ARNA"/>
    <property type="match status" value="1"/>
</dbReference>
<dbReference type="SUPFAM" id="SSF51735">
    <property type="entry name" value="NAD(P)-binding Rossmann-fold domains"/>
    <property type="match status" value="1"/>
</dbReference>
<dbReference type="Gene3D" id="3.40.50.720">
    <property type="entry name" value="NAD(P)-binding Rossmann-like Domain"/>
    <property type="match status" value="1"/>
</dbReference>
<evidence type="ECO:0000256" key="2">
    <source>
        <dbReference type="ARBA" id="ARBA00023002"/>
    </source>
</evidence>